<keyword evidence="3" id="KW-1185">Reference proteome</keyword>
<feature type="region of interest" description="Disordered" evidence="1">
    <location>
        <begin position="1"/>
        <end position="20"/>
    </location>
</feature>
<sequence>MLHEFLFNPDPSGSPKHSKFPSQDSPCYLFHSTSQAKPPGFLPLYCSQCVKETTSSSTGKIISGCWVHPTTRRRHWSQEFSPLKDLSKLKLALPSTPPPLENQETTDSEPKSKEVLNETESISKLEFSFIPTILICLTPILPLSHRIHILLHCVAQRSMRSYLKIRIAIQILSEILYEPEDVPVTYIYCKSKKAQACVESLFKLKHDPLIPQYQPMSHASIPCPTVFVPFIPRLVYHTQKFFPGGRQFNQRLKKITDIQQSNAWRGFSIKAKQALSGNELRVTFSLYIDWFNPFSNEISGRHALI</sequence>
<evidence type="ECO:0000313" key="2">
    <source>
        <dbReference type="EMBL" id="KNZ46054.1"/>
    </source>
</evidence>
<accession>A0A0L6UBW6</accession>
<protein>
    <submittedName>
        <fullName evidence="2">Uncharacterized protein</fullName>
    </submittedName>
</protein>
<dbReference type="AlphaFoldDB" id="A0A0L6UBW6"/>
<evidence type="ECO:0000256" key="1">
    <source>
        <dbReference type="SAM" id="MobiDB-lite"/>
    </source>
</evidence>
<name>A0A0L6UBW6_9BASI</name>
<organism evidence="2 3">
    <name type="scientific">Puccinia sorghi</name>
    <dbReference type="NCBI Taxonomy" id="27349"/>
    <lineage>
        <taxon>Eukaryota</taxon>
        <taxon>Fungi</taxon>
        <taxon>Dikarya</taxon>
        <taxon>Basidiomycota</taxon>
        <taxon>Pucciniomycotina</taxon>
        <taxon>Pucciniomycetes</taxon>
        <taxon>Pucciniales</taxon>
        <taxon>Pucciniaceae</taxon>
        <taxon>Puccinia</taxon>
    </lineage>
</organism>
<comment type="caution">
    <text evidence="2">The sequence shown here is derived from an EMBL/GenBank/DDBJ whole genome shotgun (WGS) entry which is preliminary data.</text>
</comment>
<dbReference type="EMBL" id="LAVV01013050">
    <property type="protein sequence ID" value="KNZ46054.1"/>
    <property type="molecule type" value="Genomic_DNA"/>
</dbReference>
<gene>
    <name evidence="2" type="ORF">VP01_75g1</name>
</gene>
<proteinExistence type="predicted"/>
<dbReference type="VEuPathDB" id="FungiDB:VP01_75g1"/>
<feature type="region of interest" description="Disordered" evidence="1">
    <location>
        <begin position="95"/>
        <end position="114"/>
    </location>
</feature>
<evidence type="ECO:0000313" key="3">
    <source>
        <dbReference type="Proteomes" id="UP000037035"/>
    </source>
</evidence>
<reference evidence="2 3" key="1">
    <citation type="submission" date="2015-08" db="EMBL/GenBank/DDBJ databases">
        <title>Next Generation Sequencing and Analysis of the Genome of Puccinia sorghi L Schw, the Causal Agent of Maize Common Rust.</title>
        <authorList>
            <person name="Rochi L."/>
            <person name="Burguener G."/>
            <person name="Darino M."/>
            <person name="Turjanski A."/>
            <person name="Kreff E."/>
            <person name="Dieguez M.J."/>
            <person name="Sacco F."/>
        </authorList>
    </citation>
    <scope>NUCLEOTIDE SEQUENCE [LARGE SCALE GENOMIC DNA]</scope>
    <source>
        <strain evidence="2 3">RO10H11247</strain>
    </source>
</reference>
<dbReference type="Proteomes" id="UP000037035">
    <property type="component" value="Unassembled WGS sequence"/>
</dbReference>